<evidence type="ECO:0000313" key="3">
    <source>
        <dbReference type="Proteomes" id="UP000335636"/>
    </source>
</evidence>
<proteinExistence type="predicted"/>
<protein>
    <submittedName>
        <fullName evidence="2">Uncharacterized protein</fullName>
    </submittedName>
</protein>
<name>A0A5E4CEF0_MARMO</name>
<evidence type="ECO:0000313" key="2">
    <source>
        <dbReference type="EMBL" id="VTJ80116.1"/>
    </source>
</evidence>
<dbReference type="EMBL" id="CABDUW010001269">
    <property type="protein sequence ID" value="VTJ80116.1"/>
    <property type="molecule type" value="Genomic_DNA"/>
</dbReference>
<comment type="caution">
    <text evidence="2">The sequence shown here is derived from an EMBL/GenBank/DDBJ whole genome shotgun (WGS) entry which is preliminary data.</text>
</comment>
<feature type="region of interest" description="Disordered" evidence="1">
    <location>
        <begin position="1"/>
        <end position="23"/>
    </location>
</feature>
<organism evidence="2 3">
    <name type="scientific">Marmota monax</name>
    <name type="common">Woodchuck</name>
    <dbReference type="NCBI Taxonomy" id="9995"/>
    <lineage>
        <taxon>Eukaryota</taxon>
        <taxon>Metazoa</taxon>
        <taxon>Chordata</taxon>
        <taxon>Craniata</taxon>
        <taxon>Vertebrata</taxon>
        <taxon>Euteleostomi</taxon>
        <taxon>Mammalia</taxon>
        <taxon>Eutheria</taxon>
        <taxon>Euarchontoglires</taxon>
        <taxon>Glires</taxon>
        <taxon>Rodentia</taxon>
        <taxon>Sciuromorpha</taxon>
        <taxon>Sciuridae</taxon>
        <taxon>Xerinae</taxon>
        <taxon>Marmotini</taxon>
        <taxon>Marmota</taxon>
    </lineage>
</organism>
<keyword evidence="3" id="KW-1185">Reference proteome</keyword>
<sequence>MASSEPLPRRGARRPGMQHDTRNLVTSVSWPGKHNFLCFIQVLSAAGGVWEVPAGASLHFPSTAALLRSRGESDQRGRRNLA</sequence>
<reference evidence="2" key="1">
    <citation type="submission" date="2019-04" db="EMBL/GenBank/DDBJ databases">
        <authorList>
            <person name="Alioto T."/>
            <person name="Alioto T."/>
        </authorList>
    </citation>
    <scope>NUCLEOTIDE SEQUENCE [LARGE SCALE GENOMIC DNA]</scope>
</reference>
<evidence type="ECO:0000256" key="1">
    <source>
        <dbReference type="SAM" id="MobiDB-lite"/>
    </source>
</evidence>
<feature type="non-terminal residue" evidence="2">
    <location>
        <position position="82"/>
    </location>
</feature>
<accession>A0A5E4CEF0</accession>
<dbReference type="AlphaFoldDB" id="A0A5E4CEF0"/>
<gene>
    <name evidence="2" type="ORF">MONAX_5E045466</name>
</gene>
<dbReference type="Proteomes" id="UP000335636">
    <property type="component" value="Unassembled WGS sequence"/>
</dbReference>